<dbReference type="AlphaFoldDB" id="A0A5C0ATR6"/>
<evidence type="ECO:0000259" key="5">
    <source>
        <dbReference type="PROSITE" id="PS50893"/>
    </source>
</evidence>
<dbReference type="PANTHER" id="PTHR24220:SF689">
    <property type="entry name" value="LIPOPROTEIN-RELEASING SYSTEM ATP-BINDING PROTEIN LOLD"/>
    <property type="match status" value="1"/>
</dbReference>
<sequence length="230" mass="24414">MKPTLEAVAVSTTFADAGGGRIAALDKVDARFLPGQLSVIVGPSGSGKSTLLHALAGIVVPEEGRIVSDAVDLSTLDEARRDAWRLTHCGMVFQDFRLIDELDALANTLLPAQFKHVRVPTALRQRAQSLLTEFGLPARSGPVARLSRGEQQRVALARAMLLDPPVLLADEATASLDAENGQRIADALLAVARTGKTVIAVTHDDKLSALADQRIMLKAGRVVTAEQTQA</sequence>
<dbReference type="Gene3D" id="3.40.50.300">
    <property type="entry name" value="P-loop containing nucleotide triphosphate hydrolases"/>
    <property type="match status" value="1"/>
</dbReference>
<dbReference type="GO" id="GO:0005524">
    <property type="term" value="F:ATP binding"/>
    <property type="evidence" value="ECO:0007669"/>
    <property type="project" value="UniProtKB-KW"/>
</dbReference>
<dbReference type="OrthoDB" id="9802264at2"/>
<dbReference type="InterPro" id="IPR015854">
    <property type="entry name" value="ABC_transpr_LolD-like"/>
</dbReference>
<evidence type="ECO:0000256" key="4">
    <source>
        <dbReference type="ARBA" id="ARBA00022840"/>
    </source>
</evidence>
<evidence type="ECO:0000256" key="1">
    <source>
        <dbReference type="ARBA" id="ARBA00005417"/>
    </source>
</evidence>
<dbReference type="GO" id="GO:0022857">
    <property type="term" value="F:transmembrane transporter activity"/>
    <property type="evidence" value="ECO:0007669"/>
    <property type="project" value="TreeGrafter"/>
</dbReference>
<comment type="similarity">
    <text evidence="1">Belongs to the ABC transporter superfamily.</text>
</comment>
<name>A0A5C0ATR6_9BURK</name>
<dbReference type="PANTHER" id="PTHR24220">
    <property type="entry name" value="IMPORT ATP-BINDING PROTEIN"/>
    <property type="match status" value="1"/>
</dbReference>
<proteinExistence type="inferred from homology"/>
<dbReference type="InterPro" id="IPR003439">
    <property type="entry name" value="ABC_transporter-like_ATP-bd"/>
</dbReference>
<dbReference type="PROSITE" id="PS50893">
    <property type="entry name" value="ABC_TRANSPORTER_2"/>
    <property type="match status" value="1"/>
</dbReference>
<keyword evidence="2" id="KW-0472">Membrane</keyword>
<dbReference type="GO" id="GO:0016887">
    <property type="term" value="F:ATP hydrolysis activity"/>
    <property type="evidence" value="ECO:0007669"/>
    <property type="project" value="InterPro"/>
</dbReference>
<keyword evidence="3" id="KW-0547">Nucleotide-binding</keyword>
<dbReference type="KEGG" id="pacr:FXN63_07360"/>
<keyword evidence="4 6" id="KW-0067">ATP-binding</keyword>
<gene>
    <name evidence="6" type="ORF">FXN63_07360</name>
</gene>
<dbReference type="SUPFAM" id="SSF52540">
    <property type="entry name" value="P-loop containing nucleoside triphosphate hydrolases"/>
    <property type="match status" value="1"/>
</dbReference>
<evidence type="ECO:0000256" key="3">
    <source>
        <dbReference type="ARBA" id="ARBA00022741"/>
    </source>
</evidence>
<protein>
    <submittedName>
        <fullName evidence="6">ATP-binding cassette domain-containing protein</fullName>
    </submittedName>
</protein>
<evidence type="ECO:0000313" key="7">
    <source>
        <dbReference type="Proteomes" id="UP000325161"/>
    </source>
</evidence>
<dbReference type="Proteomes" id="UP000325161">
    <property type="component" value="Chromosome"/>
</dbReference>
<dbReference type="GO" id="GO:0005886">
    <property type="term" value="C:plasma membrane"/>
    <property type="evidence" value="ECO:0007669"/>
    <property type="project" value="TreeGrafter"/>
</dbReference>
<keyword evidence="7" id="KW-1185">Reference proteome</keyword>
<evidence type="ECO:0000313" key="6">
    <source>
        <dbReference type="EMBL" id="QEI05678.1"/>
    </source>
</evidence>
<organism evidence="6 7">
    <name type="scientific">Pigmentiphaga aceris</name>
    <dbReference type="NCBI Taxonomy" id="1940612"/>
    <lineage>
        <taxon>Bacteria</taxon>
        <taxon>Pseudomonadati</taxon>
        <taxon>Pseudomonadota</taxon>
        <taxon>Betaproteobacteria</taxon>
        <taxon>Burkholderiales</taxon>
        <taxon>Alcaligenaceae</taxon>
        <taxon>Pigmentiphaga</taxon>
    </lineage>
</organism>
<dbReference type="InterPro" id="IPR027417">
    <property type="entry name" value="P-loop_NTPase"/>
</dbReference>
<dbReference type="InterPro" id="IPR003593">
    <property type="entry name" value="AAA+_ATPase"/>
</dbReference>
<dbReference type="Pfam" id="PF00005">
    <property type="entry name" value="ABC_tran"/>
    <property type="match status" value="1"/>
</dbReference>
<dbReference type="RefSeq" id="WP_148814061.1">
    <property type="nucleotide sequence ID" value="NZ_CP043046.1"/>
</dbReference>
<keyword evidence="2" id="KW-1003">Cell membrane</keyword>
<reference evidence="6 7" key="1">
    <citation type="submission" date="2019-08" db="EMBL/GenBank/DDBJ databases">
        <title>Amphibian skin-associated Pigmentiphaga: genome sequence and occurrence across geography and hosts.</title>
        <authorList>
            <person name="Bletz M.C."/>
            <person name="Bunk B."/>
            <person name="Sproeer C."/>
            <person name="Biwer P."/>
            <person name="Reiter S."/>
            <person name="Rabemananjara F.C.E."/>
            <person name="Schulz S."/>
            <person name="Overmann J."/>
            <person name="Vences M."/>
        </authorList>
    </citation>
    <scope>NUCLEOTIDE SEQUENCE [LARGE SCALE GENOMIC DNA]</scope>
    <source>
        <strain evidence="6 7">Mada1488</strain>
    </source>
</reference>
<accession>A0A5C0ATR6</accession>
<evidence type="ECO:0000256" key="2">
    <source>
        <dbReference type="ARBA" id="ARBA00022475"/>
    </source>
</evidence>
<dbReference type="SMART" id="SM00382">
    <property type="entry name" value="AAA"/>
    <property type="match status" value="1"/>
</dbReference>
<feature type="domain" description="ABC transporter" evidence="5">
    <location>
        <begin position="5"/>
        <end position="230"/>
    </location>
</feature>
<dbReference type="EMBL" id="CP043046">
    <property type="protein sequence ID" value="QEI05678.1"/>
    <property type="molecule type" value="Genomic_DNA"/>
</dbReference>